<dbReference type="RefSeq" id="WP_202909398.1">
    <property type="nucleotide sequence ID" value="NZ_FOBB01000012.1"/>
</dbReference>
<protein>
    <submittedName>
        <fullName evidence="1">Uncharacterized protein</fullName>
    </submittedName>
</protein>
<gene>
    <name evidence="1" type="ORF">SAMN04488505_11277</name>
</gene>
<dbReference type="Proteomes" id="UP000198984">
    <property type="component" value="Unassembled WGS sequence"/>
</dbReference>
<organism evidence="1 2">
    <name type="scientific">Chitinophaga rupis</name>
    <dbReference type="NCBI Taxonomy" id="573321"/>
    <lineage>
        <taxon>Bacteria</taxon>
        <taxon>Pseudomonadati</taxon>
        <taxon>Bacteroidota</taxon>
        <taxon>Chitinophagia</taxon>
        <taxon>Chitinophagales</taxon>
        <taxon>Chitinophagaceae</taxon>
        <taxon>Chitinophaga</taxon>
    </lineage>
</organism>
<evidence type="ECO:0000313" key="2">
    <source>
        <dbReference type="Proteomes" id="UP000198984"/>
    </source>
</evidence>
<name>A0A1H8IT63_9BACT</name>
<sequence>MLMFYKLDENNNPIPVGTTEELMEMMEKGELGVEDMKSMKRKSLWYDSIDEITISTVFLASDEVSIKKPMLFETLLRDTSAVPQFKTDEDYEICQAIQKVLEERKSA</sequence>
<evidence type="ECO:0000313" key="1">
    <source>
        <dbReference type="EMBL" id="SEN71843.1"/>
    </source>
</evidence>
<keyword evidence="2" id="KW-1185">Reference proteome</keyword>
<reference evidence="1 2" key="1">
    <citation type="submission" date="2016-10" db="EMBL/GenBank/DDBJ databases">
        <authorList>
            <person name="de Groot N.N."/>
        </authorList>
    </citation>
    <scope>NUCLEOTIDE SEQUENCE [LARGE SCALE GENOMIC DNA]</scope>
    <source>
        <strain evidence="1 2">DSM 21039</strain>
    </source>
</reference>
<accession>A0A1H8IT63</accession>
<dbReference type="EMBL" id="FOBB01000012">
    <property type="protein sequence ID" value="SEN71843.1"/>
    <property type="molecule type" value="Genomic_DNA"/>
</dbReference>
<proteinExistence type="predicted"/>
<dbReference type="AlphaFoldDB" id="A0A1H8IT63"/>